<sequence length="560" mass="64732">MEGIEKYKELLEVNHAVIFQLSVDGVFTSLDKKWEQLTGLKVSETLETPVVDYIYEDDKRTFLDILKVLVEAQRDGIHHEIRFYVNGKDVENTHLFIKGNYDDHQKVASFSGTIASLSSRVMDVDDFRENFENYRLISEHMNDLVSVLAADGLVLYASPSHTTILGRNLDDYVGSYPIQHIHPDDQERVFHFFVKMVEKWSTLEIEYRCLHNNGEWRDLEMKCTPMKGPKGDLQIVSVSRDITVRKRAEEELRQTTNKLETLIASLPYGVLVVDANGMITLFNNAFLDIFFRGQKKESMSEEERENIIQKSYDIFENHHDLNTKTNEITKNRLNYPSEEMEISDGRVVEREGIPIIEAERFDGYLWIFRDVTEKKRSEKKLKEANEILQKLSMIDGLTGIPNRRSFDIALQKEWERLTDLSEPLSLLLFDIDYFKSFNDIYGHQAGDACLKEIGQILNNFPLHPHDIAARYGGEEFVILLPGKSEQQAFEIASEIQEEVKKKQIPHKGANHSEYLTLSIGISTLIATTLEKPEKLVEEADKALYEAKRNGRNQIRAYVQR</sequence>
<comment type="caution">
    <text evidence="4">The sequence shown here is derived from an EMBL/GenBank/DDBJ whole genome shotgun (WGS) entry which is preliminary data.</text>
</comment>
<reference evidence="4 5" key="1">
    <citation type="submission" date="2023-07" db="EMBL/GenBank/DDBJ databases">
        <title>Genomic Encyclopedia of Type Strains, Phase IV (KMG-IV): sequencing the most valuable type-strain genomes for metagenomic binning, comparative biology and taxonomic classification.</title>
        <authorList>
            <person name="Goeker M."/>
        </authorList>
    </citation>
    <scope>NUCLEOTIDE SEQUENCE [LARGE SCALE GENOMIC DNA]</scope>
    <source>
        <strain evidence="4 5">DSM 29005</strain>
    </source>
</reference>
<dbReference type="CDD" id="cd01949">
    <property type="entry name" value="GGDEF"/>
    <property type="match status" value="1"/>
</dbReference>
<dbReference type="Pfam" id="PF00989">
    <property type="entry name" value="PAS"/>
    <property type="match status" value="2"/>
</dbReference>
<dbReference type="SMART" id="SM00267">
    <property type="entry name" value="GGDEF"/>
    <property type="match status" value="1"/>
</dbReference>
<feature type="domain" description="PAS" evidence="1">
    <location>
        <begin position="130"/>
        <end position="200"/>
    </location>
</feature>
<dbReference type="InterPro" id="IPR013767">
    <property type="entry name" value="PAS_fold"/>
</dbReference>
<evidence type="ECO:0000259" key="3">
    <source>
        <dbReference type="PROSITE" id="PS50887"/>
    </source>
</evidence>
<evidence type="ECO:0000313" key="5">
    <source>
        <dbReference type="Proteomes" id="UP001234495"/>
    </source>
</evidence>
<dbReference type="InterPro" id="IPR043128">
    <property type="entry name" value="Rev_trsase/Diguanyl_cyclase"/>
</dbReference>
<feature type="domain" description="PAC" evidence="2">
    <location>
        <begin position="203"/>
        <end position="254"/>
    </location>
</feature>
<dbReference type="InterPro" id="IPR001610">
    <property type="entry name" value="PAC"/>
</dbReference>
<evidence type="ECO:0000259" key="1">
    <source>
        <dbReference type="PROSITE" id="PS50112"/>
    </source>
</evidence>
<dbReference type="Gene3D" id="3.30.450.20">
    <property type="entry name" value="PAS domain"/>
    <property type="match status" value="3"/>
</dbReference>
<accession>A0ABT9ZA20</accession>
<dbReference type="InterPro" id="IPR000160">
    <property type="entry name" value="GGDEF_dom"/>
</dbReference>
<dbReference type="InterPro" id="IPR035965">
    <property type="entry name" value="PAS-like_dom_sf"/>
</dbReference>
<keyword evidence="5" id="KW-1185">Reference proteome</keyword>
<dbReference type="InterPro" id="IPR029787">
    <property type="entry name" value="Nucleotide_cyclase"/>
</dbReference>
<dbReference type="EMBL" id="JAUSUD010000001">
    <property type="protein sequence ID" value="MDQ0229096.1"/>
    <property type="molecule type" value="Genomic_DNA"/>
</dbReference>
<dbReference type="PANTHER" id="PTHR45138:SF9">
    <property type="entry name" value="DIGUANYLATE CYCLASE DGCM-RELATED"/>
    <property type="match status" value="1"/>
</dbReference>
<dbReference type="SMART" id="SM00091">
    <property type="entry name" value="PAS"/>
    <property type="match status" value="3"/>
</dbReference>
<dbReference type="InterPro" id="IPR013655">
    <property type="entry name" value="PAS_fold_3"/>
</dbReference>
<gene>
    <name evidence="4" type="ORF">J2S19_000346</name>
</gene>
<dbReference type="Pfam" id="PF08447">
    <property type="entry name" value="PAS_3"/>
    <property type="match status" value="1"/>
</dbReference>
<dbReference type="Gene3D" id="3.30.70.270">
    <property type="match status" value="1"/>
</dbReference>
<evidence type="ECO:0000259" key="2">
    <source>
        <dbReference type="PROSITE" id="PS50113"/>
    </source>
</evidence>
<name>A0ABT9ZA20_9BACI</name>
<dbReference type="InterPro" id="IPR050469">
    <property type="entry name" value="Diguanylate_Cyclase"/>
</dbReference>
<feature type="domain" description="PAS" evidence="1">
    <location>
        <begin position="3"/>
        <end position="73"/>
    </location>
</feature>
<dbReference type="CDD" id="cd00130">
    <property type="entry name" value="PAS"/>
    <property type="match status" value="2"/>
</dbReference>
<organism evidence="4 5">
    <name type="scientific">Metabacillus malikii</name>
    <dbReference type="NCBI Taxonomy" id="1504265"/>
    <lineage>
        <taxon>Bacteria</taxon>
        <taxon>Bacillati</taxon>
        <taxon>Bacillota</taxon>
        <taxon>Bacilli</taxon>
        <taxon>Bacillales</taxon>
        <taxon>Bacillaceae</taxon>
        <taxon>Metabacillus</taxon>
    </lineage>
</organism>
<dbReference type="SMART" id="SM00086">
    <property type="entry name" value="PAC"/>
    <property type="match status" value="1"/>
</dbReference>
<feature type="domain" description="GGDEF" evidence="3">
    <location>
        <begin position="422"/>
        <end position="559"/>
    </location>
</feature>
<dbReference type="InterPro" id="IPR000014">
    <property type="entry name" value="PAS"/>
</dbReference>
<dbReference type="SUPFAM" id="SSF55785">
    <property type="entry name" value="PYP-like sensor domain (PAS domain)"/>
    <property type="match status" value="3"/>
</dbReference>
<protein>
    <submittedName>
        <fullName evidence="4">Diguanylate cyclase (GGDEF)-like protein/PAS domain S-box-containing protein</fullName>
    </submittedName>
</protein>
<feature type="domain" description="PAS" evidence="1">
    <location>
        <begin position="255"/>
        <end position="290"/>
    </location>
</feature>
<dbReference type="PROSITE" id="PS50112">
    <property type="entry name" value="PAS"/>
    <property type="match status" value="3"/>
</dbReference>
<dbReference type="SUPFAM" id="SSF55073">
    <property type="entry name" value="Nucleotide cyclase"/>
    <property type="match status" value="1"/>
</dbReference>
<dbReference type="PROSITE" id="PS50113">
    <property type="entry name" value="PAC"/>
    <property type="match status" value="1"/>
</dbReference>
<dbReference type="PANTHER" id="PTHR45138">
    <property type="entry name" value="REGULATORY COMPONENTS OF SENSORY TRANSDUCTION SYSTEM"/>
    <property type="match status" value="1"/>
</dbReference>
<dbReference type="PROSITE" id="PS50887">
    <property type="entry name" value="GGDEF"/>
    <property type="match status" value="1"/>
</dbReference>
<dbReference type="Pfam" id="PF00990">
    <property type="entry name" value="GGDEF"/>
    <property type="match status" value="1"/>
</dbReference>
<evidence type="ECO:0000313" key="4">
    <source>
        <dbReference type="EMBL" id="MDQ0229096.1"/>
    </source>
</evidence>
<proteinExistence type="predicted"/>
<dbReference type="NCBIfam" id="TIGR00229">
    <property type="entry name" value="sensory_box"/>
    <property type="match status" value="2"/>
</dbReference>
<dbReference type="RefSeq" id="WP_307336221.1">
    <property type="nucleotide sequence ID" value="NZ_JAUSUD010000001.1"/>
</dbReference>
<dbReference type="InterPro" id="IPR000700">
    <property type="entry name" value="PAS-assoc_C"/>
</dbReference>
<dbReference type="Proteomes" id="UP001234495">
    <property type="component" value="Unassembled WGS sequence"/>
</dbReference>
<dbReference type="NCBIfam" id="TIGR00254">
    <property type="entry name" value="GGDEF"/>
    <property type="match status" value="1"/>
</dbReference>